<gene>
    <name evidence="3" type="ORF">GCM10010918_51420</name>
</gene>
<feature type="transmembrane region" description="Helical" evidence="2">
    <location>
        <begin position="255"/>
        <end position="277"/>
    </location>
</feature>
<feature type="region of interest" description="Disordered" evidence="1">
    <location>
        <begin position="366"/>
        <end position="389"/>
    </location>
</feature>
<proteinExistence type="predicted"/>
<sequence>MQGNKSPITAFFLSVFPGVGHAYLGRPVRFVLYGGGFFGSLGLLLLMAMTHSYEGNIIIFLMFVAAVSWIINMIDMIVSLLNGAGQPRPVQPYVADPGMNPGWDARSFSYEQRREKTQTILLSFLPGVGHMAMGMLQRGLAFLVAFIGLLAITIFISIITNTGSFLVFLLALPVIWIYTLFDAVQQLQRKHRGETIDDKPFFEELEEHIGSGKKNKVLAATLSLFPGAGHLYLGLQKRGLQIMGGFLISIFLMDSLRLSIFLFLMPLFWFFAFFDALQQMSRYESNQLKDQAVVAQLAPYQKWIGLALLVLGAYYLLDQVMGTYISQTWPAVYREFMKLKYNLPTALVAFVMIAAGLRLVFGGGSRGGSGGVPSEAPPRLPEWGKEERS</sequence>
<evidence type="ECO:0000313" key="3">
    <source>
        <dbReference type="EMBL" id="GGG86904.1"/>
    </source>
</evidence>
<feature type="transmembrane region" description="Helical" evidence="2">
    <location>
        <begin position="341"/>
        <end position="361"/>
    </location>
</feature>
<reference evidence="3 4" key="1">
    <citation type="journal article" date="2014" name="Int. J. Syst. Evol. Microbiol.">
        <title>Complete genome sequence of Corynebacterium casei LMG S-19264T (=DSM 44701T), isolated from a smear-ripened cheese.</title>
        <authorList>
            <consortium name="US DOE Joint Genome Institute (JGI-PGF)"/>
            <person name="Walter F."/>
            <person name="Albersmeier A."/>
            <person name="Kalinowski J."/>
            <person name="Ruckert C."/>
        </authorList>
    </citation>
    <scope>NUCLEOTIDE SEQUENCE [LARGE SCALE GENOMIC DNA]</scope>
    <source>
        <strain evidence="3 4">CGMCC 1.15286</strain>
    </source>
</reference>
<dbReference type="RefSeq" id="WP_188892553.1">
    <property type="nucleotide sequence ID" value="NZ_BMHY01000017.1"/>
</dbReference>
<evidence type="ECO:0000313" key="4">
    <source>
        <dbReference type="Proteomes" id="UP000600247"/>
    </source>
</evidence>
<feature type="transmembrane region" description="Helical" evidence="2">
    <location>
        <begin position="297"/>
        <end position="317"/>
    </location>
</feature>
<feature type="transmembrane region" description="Helical" evidence="2">
    <location>
        <begin position="165"/>
        <end position="184"/>
    </location>
</feature>
<organism evidence="3 4">
    <name type="scientific">Paenibacillus radicis</name>
    <name type="common">ex Gao et al. 2016</name>
    <dbReference type="NCBI Taxonomy" id="1737354"/>
    <lineage>
        <taxon>Bacteria</taxon>
        <taxon>Bacillati</taxon>
        <taxon>Bacillota</taxon>
        <taxon>Bacilli</taxon>
        <taxon>Bacillales</taxon>
        <taxon>Paenibacillaceae</taxon>
        <taxon>Paenibacillus</taxon>
    </lineage>
</organism>
<keyword evidence="2" id="KW-0472">Membrane</keyword>
<dbReference type="AlphaFoldDB" id="A0A917HRB6"/>
<comment type="caution">
    <text evidence="3">The sequence shown here is derived from an EMBL/GenBank/DDBJ whole genome shotgun (WGS) entry which is preliminary data.</text>
</comment>
<evidence type="ECO:0000256" key="1">
    <source>
        <dbReference type="SAM" id="MobiDB-lite"/>
    </source>
</evidence>
<keyword evidence="2" id="KW-0812">Transmembrane</keyword>
<feature type="transmembrane region" description="Helical" evidence="2">
    <location>
        <begin position="57"/>
        <end position="81"/>
    </location>
</feature>
<feature type="transmembrane region" description="Helical" evidence="2">
    <location>
        <begin position="140"/>
        <end position="159"/>
    </location>
</feature>
<keyword evidence="4" id="KW-1185">Reference proteome</keyword>
<evidence type="ECO:0000256" key="2">
    <source>
        <dbReference type="SAM" id="Phobius"/>
    </source>
</evidence>
<accession>A0A917HRB6</accession>
<keyword evidence="2" id="KW-1133">Transmembrane helix</keyword>
<protein>
    <recommendedName>
        <fullName evidence="5">Multi-tm2 domain protein</fullName>
    </recommendedName>
</protein>
<feature type="transmembrane region" description="Helical" evidence="2">
    <location>
        <begin position="31"/>
        <end position="51"/>
    </location>
</feature>
<name>A0A917HRB6_9BACL</name>
<evidence type="ECO:0008006" key="5">
    <source>
        <dbReference type="Google" id="ProtNLM"/>
    </source>
</evidence>
<dbReference type="Proteomes" id="UP000600247">
    <property type="component" value="Unassembled WGS sequence"/>
</dbReference>
<dbReference type="EMBL" id="BMHY01000017">
    <property type="protein sequence ID" value="GGG86904.1"/>
    <property type="molecule type" value="Genomic_DNA"/>
</dbReference>